<dbReference type="GO" id="GO:0006508">
    <property type="term" value="P:proteolysis"/>
    <property type="evidence" value="ECO:0007669"/>
    <property type="project" value="UniProtKB-KW"/>
</dbReference>
<dbReference type="PANTHER" id="PTHR10201">
    <property type="entry name" value="MATRIX METALLOPROTEINASE"/>
    <property type="match status" value="1"/>
</dbReference>
<proteinExistence type="inferred from homology"/>
<dbReference type="SMART" id="SM00235">
    <property type="entry name" value="ZnMc"/>
    <property type="match status" value="1"/>
</dbReference>
<protein>
    <submittedName>
        <fullName evidence="11">Matrixin</fullName>
    </submittedName>
</protein>
<dbReference type="Pfam" id="PF00413">
    <property type="entry name" value="Peptidase_M10"/>
    <property type="match status" value="1"/>
</dbReference>
<dbReference type="RefSeq" id="WP_145434150.1">
    <property type="nucleotide sequence ID" value="NZ_CP036339.1"/>
</dbReference>
<evidence type="ECO:0000256" key="9">
    <source>
        <dbReference type="SAM" id="SignalP"/>
    </source>
</evidence>
<evidence type="ECO:0000256" key="5">
    <source>
        <dbReference type="ARBA" id="ARBA00022729"/>
    </source>
</evidence>
<gene>
    <name evidence="11" type="ORF">I41_35910</name>
</gene>
<dbReference type="Gene3D" id="3.40.390.10">
    <property type="entry name" value="Collagenase (Catalytic Domain)"/>
    <property type="match status" value="1"/>
</dbReference>
<keyword evidence="3" id="KW-0645">Protease</keyword>
<evidence type="ECO:0000256" key="7">
    <source>
        <dbReference type="ARBA" id="ARBA00022833"/>
    </source>
</evidence>
<feature type="chain" id="PRO_5021856579" evidence="9">
    <location>
        <begin position="20"/>
        <end position="512"/>
    </location>
</feature>
<evidence type="ECO:0000313" key="12">
    <source>
        <dbReference type="Proteomes" id="UP000317909"/>
    </source>
</evidence>
<dbReference type="PANTHER" id="PTHR10201:SF291">
    <property type="entry name" value="MATRIX METALLOPROTEINASE 1, ISOFORM C-RELATED"/>
    <property type="match status" value="1"/>
</dbReference>
<dbReference type="GO" id="GO:0004222">
    <property type="term" value="F:metalloendopeptidase activity"/>
    <property type="evidence" value="ECO:0007669"/>
    <property type="project" value="InterPro"/>
</dbReference>
<comment type="cofactor">
    <cofactor evidence="1">
        <name>Zn(2+)</name>
        <dbReference type="ChEBI" id="CHEBI:29105"/>
    </cofactor>
</comment>
<dbReference type="EMBL" id="CP036339">
    <property type="protein sequence ID" value="QDT74396.1"/>
    <property type="molecule type" value="Genomic_DNA"/>
</dbReference>
<evidence type="ECO:0000259" key="10">
    <source>
        <dbReference type="SMART" id="SM00235"/>
    </source>
</evidence>
<evidence type="ECO:0000256" key="2">
    <source>
        <dbReference type="ARBA" id="ARBA00010370"/>
    </source>
</evidence>
<dbReference type="GO" id="GO:0030574">
    <property type="term" value="P:collagen catabolic process"/>
    <property type="evidence" value="ECO:0007669"/>
    <property type="project" value="TreeGrafter"/>
</dbReference>
<keyword evidence="4" id="KW-0479">Metal-binding</keyword>
<dbReference type="PRINTS" id="PR00138">
    <property type="entry name" value="MATRIXIN"/>
</dbReference>
<dbReference type="Gene3D" id="2.60.120.380">
    <property type="match status" value="1"/>
</dbReference>
<evidence type="ECO:0000256" key="6">
    <source>
        <dbReference type="ARBA" id="ARBA00022801"/>
    </source>
</evidence>
<evidence type="ECO:0000256" key="3">
    <source>
        <dbReference type="ARBA" id="ARBA00022670"/>
    </source>
</evidence>
<comment type="similarity">
    <text evidence="2">Belongs to the peptidase M10A family.</text>
</comment>
<dbReference type="KEGG" id="llh:I41_35910"/>
<dbReference type="InterPro" id="IPR021190">
    <property type="entry name" value="Pept_M10A"/>
</dbReference>
<name>A0A517U187_9BACT</name>
<dbReference type="InterPro" id="IPR024079">
    <property type="entry name" value="MetalloPept_cat_dom_sf"/>
</dbReference>
<keyword evidence="12" id="KW-1185">Reference proteome</keyword>
<sequence precursor="true">MSPRFVSSLTTRYSCLAVACRCFVGYCALIAWSDVADAFYANGRWTTTATDAATTPAGFPVTLTWSIVADGASLSPGGSSNLISFFDGLYGSGGGGPDLSLRPWFGLVEQSFDRWTELSGLTFLYEPVDDGAVHGNFAGALGVRGDVRLAGKFLDGIGGTNAQAGFIPNADLTIDTGDSTYFGNSSNNYRALRNTLTHEIGHSLGLGHVDSNSAAFLMEGFSNNAFDGPQLDDVRGVQSLYGDKFERLAGAGGNGSIDQATPLGGINTGSSLTIGTHSATGTLVLPSEADFVSIANQSDVDYFSFTTVDPSLVDLTLTPRGVSYNERIGGSSSAYSTTNAAQLNDLSLELYALVNDVPTLLQSAGSQPLGAAESLVDVPLANPGEYFVRISGSGALTQLYELAIGVEPLAVTPPIAGDFDLDGDVDGADLLIWQRGAGAEYSTADLAAWQANFGGSGSAPGNAAFVATTVPEPTTWLVAAAAVPWLGLRRFRSASRKRPLRRRRIVKNGPIC</sequence>
<dbReference type="GO" id="GO:0030198">
    <property type="term" value="P:extracellular matrix organization"/>
    <property type="evidence" value="ECO:0007669"/>
    <property type="project" value="TreeGrafter"/>
</dbReference>
<evidence type="ECO:0000313" key="11">
    <source>
        <dbReference type="EMBL" id="QDT74396.1"/>
    </source>
</evidence>
<dbReference type="AlphaFoldDB" id="A0A517U187"/>
<evidence type="ECO:0000256" key="1">
    <source>
        <dbReference type="ARBA" id="ARBA00001947"/>
    </source>
</evidence>
<keyword evidence="8" id="KW-0482">Metalloprotease</keyword>
<dbReference type="SUPFAM" id="SSF55486">
    <property type="entry name" value="Metalloproteases ('zincins'), catalytic domain"/>
    <property type="match status" value="1"/>
</dbReference>
<evidence type="ECO:0000256" key="4">
    <source>
        <dbReference type="ARBA" id="ARBA00022723"/>
    </source>
</evidence>
<dbReference type="GO" id="GO:0031012">
    <property type="term" value="C:extracellular matrix"/>
    <property type="evidence" value="ECO:0007669"/>
    <property type="project" value="InterPro"/>
</dbReference>
<feature type="signal peptide" evidence="9">
    <location>
        <begin position="1"/>
        <end position="19"/>
    </location>
</feature>
<keyword evidence="5 9" id="KW-0732">Signal</keyword>
<keyword evidence="7" id="KW-0862">Zinc</keyword>
<accession>A0A517U187</accession>
<dbReference type="Proteomes" id="UP000317909">
    <property type="component" value="Chromosome"/>
</dbReference>
<evidence type="ECO:0000256" key="8">
    <source>
        <dbReference type="ARBA" id="ARBA00023049"/>
    </source>
</evidence>
<organism evidence="11 12">
    <name type="scientific">Lacipirellula limnantheis</name>
    <dbReference type="NCBI Taxonomy" id="2528024"/>
    <lineage>
        <taxon>Bacteria</taxon>
        <taxon>Pseudomonadati</taxon>
        <taxon>Planctomycetota</taxon>
        <taxon>Planctomycetia</taxon>
        <taxon>Pirellulales</taxon>
        <taxon>Lacipirellulaceae</taxon>
        <taxon>Lacipirellula</taxon>
    </lineage>
</organism>
<dbReference type="InterPro" id="IPR001818">
    <property type="entry name" value="Pept_M10_metallopeptidase"/>
</dbReference>
<dbReference type="GO" id="GO:0008270">
    <property type="term" value="F:zinc ion binding"/>
    <property type="evidence" value="ECO:0007669"/>
    <property type="project" value="InterPro"/>
</dbReference>
<dbReference type="OrthoDB" id="252952at2"/>
<keyword evidence="6" id="KW-0378">Hydrolase</keyword>
<feature type="domain" description="Peptidase metallopeptidase" evidence="10">
    <location>
        <begin position="52"/>
        <end position="243"/>
    </location>
</feature>
<reference evidence="11 12" key="1">
    <citation type="submission" date="2019-02" db="EMBL/GenBank/DDBJ databases">
        <title>Deep-cultivation of Planctomycetes and their phenomic and genomic characterization uncovers novel biology.</title>
        <authorList>
            <person name="Wiegand S."/>
            <person name="Jogler M."/>
            <person name="Boedeker C."/>
            <person name="Pinto D."/>
            <person name="Vollmers J."/>
            <person name="Rivas-Marin E."/>
            <person name="Kohn T."/>
            <person name="Peeters S.H."/>
            <person name="Heuer A."/>
            <person name="Rast P."/>
            <person name="Oberbeckmann S."/>
            <person name="Bunk B."/>
            <person name="Jeske O."/>
            <person name="Meyerdierks A."/>
            <person name="Storesund J.E."/>
            <person name="Kallscheuer N."/>
            <person name="Luecker S."/>
            <person name="Lage O.M."/>
            <person name="Pohl T."/>
            <person name="Merkel B.J."/>
            <person name="Hornburger P."/>
            <person name="Mueller R.-W."/>
            <person name="Bruemmer F."/>
            <person name="Labrenz M."/>
            <person name="Spormann A.M."/>
            <person name="Op den Camp H."/>
            <person name="Overmann J."/>
            <person name="Amann R."/>
            <person name="Jetten M.S.M."/>
            <person name="Mascher T."/>
            <person name="Medema M.H."/>
            <person name="Devos D.P."/>
            <person name="Kaster A.-K."/>
            <person name="Ovreas L."/>
            <person name="Rohde M."/>
            <person name="Galperin M.Y."/>
            <person name="Jogler C."/>
        </authorList>
    </citation>
    <scope>NUCLEOTIDE SEQUENCE [LARGE SCALE GENOMIC DNA]</scope>
    <source>
        <strain evidence="11 12">I41</strain>
    </source>
</reference>
<dbReference type="InterPro" id="IPR006026">
    <property type="entry name" value="Peptidase_Metallo"/>
</dbReference>